<dbReference type="AlphaFoldDB" id="A0AAD8A4D3"/>
<dbReference type="EMBL" id="JASPKZ010003864">
    <property type="protein sequence ID" value="KAJ9591542.1"/>
    <property type="molecule type" value="Genomic_DNA"/>
</dbReference>
<feature type="compositionally biased region" description="Polar residues" evidence="1">
    <location>
        <begin position="39"/>
        <end position="58"/>
    </location>
</feature>
<reference evidence="2" key="2">
    <citation type="submission" date="2023-05" db="EMBL/GenBank/DDBJ databases">
        <authorList>
            <person name="Fouks B."/>
        </authorList>
    </citation>
    <scope>NUCLEOTIDE SEQUENCE</scope>
    <source>
        <strain evidence="2">Stay&amp;Tobe</strain>
        <tissue evidence="2">Testes</tissue>
    </source>
</reference>
<feature type="region of interest" description="Disordered" evidence="1">
    <location>
        <begin position="1"/>
        <end position="71"/>
    </location>
</feature>
<name>A0AAD8A4D3_DIPPU</name>
<keyword evidence="3" id="KW-1185">Reference proteome</keyword>
<protein>
    <submittedName>
        <fullName evidence="2">Uncharacterized protein</fullName>
    </submittedName>
</protein>
<comment type="caution">
    <text evidence="2">The sequence shown here is derived from an EMBL/GenBank/DDBJ whole genome shotgun (WGS) entry which is preliminary data.</text>
</comment>
<organism evidence="2 3">
    <name type="scientific">Diploptera punctata</name>
    <name type="common">Pacific beetle cockroach</name>
    <dbReference type="NCBI Taxonomy" id="6984"/>
    <lineage>
        <taxon>Eukaryota</taxon>
        <taxon>Metazoa</taxon>
        <taxon>Ecdysozoa</taxon>
        <taxon>Arthropoda</taxon>
        <taxon>Hexapoda</taxon>
        <taxon>Insecta</taxon>
        <taxon>Pterygota</taxon>
        <taxon>Neoptera</taxon>
        <taxon>Polyneoptera</taxon>
        <taxon>Dictyoptera</taxon>
        <taxon>Blattodea</taxon>
        <taxon>Blaberoidea</taxon>
        <taxon>Blaberidae</taxon>
        <taxon>Diplopterinae</taxon>
        <taxon>Diploptera</taxon>
    </lineage>
</organism>
<dbReference type="PANTHER" id="PTHR35249">
    <property type="entry name" value="DYNEIN REGULATORY COMPLEX SUBUNIT 7"/>
    <property type="match status" value="1"/>
</dbReference>
<dbReference type="PANTHER" id="PTHR35249:SF2">
    <property type="entry name" value="DYNEIN REGULATORY COMPLEX SUBUNIT 7"/>
    <property type="match status" value="1"/>
</dbReference>
<dbReference type="Proteomes" id="UP001233999">
    <property type="component" value="Unassembled WGS sequence"/>
</dbReference>
<dbReference type="GO" id="GO:0031514">
    <property type="term" value="C:motile cilium"/>
    <property type="evidence" value="ECO:0007669"/>
    <property type="project" value="TreeGrafter"/>
</dbReference>
<sequence length="225" mass="25778">MNNENDDSQELSISKSAKTAESKKNVSSKPSATDKRESSASMTGKNTPLVSKAELSTTKQRKESSSKSIPGISNFKFSSSGELIESTSFEDVEGEETVEEDLELYPYGKYYEEITKKHLKEIALQLGLIKLYWPEQLTPDVERKKTSENKYHFVYKDRRPLLLAADNERGLQKMVCTTIRPTTMRFPEFKTWEGCSSFVADYLEFEPLEKPQLLVSDLFFFSYKK</sequence>
<dbReference type="GO" id="GO:0030317">
    <property type="term" value="P:flagellated sperm motility"/>
    <property type="evidence" value="ECO:0007669"/>
    <property type="project" value="TreeGrafter"/>
</dbReference>
<evidence type="ECO:0000313" key="3">
    <source>
        <dbReference type="Proteomes" id="UP001233999"/>
    </source>
</evidence>
<proteinExistence type="predicted"/>
<evidence type="ECO:0000256" key="1">
    <source>
        <dbReference type="SAM" id="MobiDB-lite"/>
    </source>
</evidence>
<accession>A0AAD8A4D3</accession>
<reference evidence="2" key="1">
    <citation type="journal article" date="2023" name="IScience">
        <title>Live-bearing cockroach genome reveals convergent evolutionary mechanisms linked to viviparity in insects and beyond.</title>
        <authorList>
            <person name="Fouks B."/>
            <person name="Harrison M.C."/>
            <person name="Mikhailova A.A."/>
            <person name="Marchal E."/>
            <person name="English S."/>
            <person name="Carruthers M."/>
            <person name="Jennings E.C."/>
            <person name="Chiamaka E.L."/>
            <person name="Frigard R.A."/>
            <person name="Pippel M."/>
            <person name="Attardo G.M."/>
            <person name="Benoit J.B."/>
            <person name="Bornberg-Bauer E."/>
            <person name="Tobe S.S."/>
        </authorList>
    </citation>
    <scope>NUCLEOTIDE SEQUENCE</scope>
    <source>
        <strain evidence="2">Stay&amp;Tobe</strain>
    </source>
</reference>
<evidence type="ECO:0000313" key="2">
    <source>
        <dbReference type="EMBL" id="KAJ9591542.1"/>
    </source>
</evidence>
<dbReference type="InterPro" id="IPR033551">
    <property type="entry name" value="DRC7/lobo"/>
</dbReference>
<gene>
    <name evidence="2" type="ORF">L9F63_001896</name>
</gene>